<evidence type="ECO:0000259" key="2">
    <source>
        <dbReference type="SMART" id="SM00148"/>
    </source>
</evidence>
<proteinExistence type="predicted"/>
<dbReference type="PROSITE" id="PS50007">
    <property type="entry name" value="PIPLC_X_DOMAIN"/>
    <property type="match status" value="1"/>
</dbReference>
<evidence type="ECO:0000313" key="4">
    <source>
        <dbReference type="Proteomes" id="UP000799441"/>
    </source>
</evidence>
<comment type="caution">
    <text evidence="3">The sequence shown here is derived from an EMBL/GenBank/DDBJ whole genome shotgun (WGS) entry which is preliminary data.</text>
</comment>
<evidence type="ECO:0000256" key="1">
    <source>
        <dbReference type="SAM" id="Phobius"/>
    </source>
</evidence>
<name>A0A9P4Q4Z4_9PEZI</name>
<dbReference type="Gene3D" id="3.20.20.190">
    <property type="entry name" value="Phosphatidylinositol (PI) phosphodiesterase"/>
    <property type="match status" value="1"/>
</dbReference>
<feature type="transmembrane region" description="Helical" evidence="1">
    <location>
        <begin position="12"/>
        <end position="30"/>
    </location>
</feature>
<dbReference type="Proteomes" id="UP000799441">
    <property type="component" value="Unassembled WGS sequence"/>
</dbReference>
<dbReference type="InterPro" id="IPR051057">
    <property type="entry name" value="PI-PLC_domain"/>
</dbReference>
<dbReference type="PANTHER" id="PTHR13593">
    <property type="match status" value="1"/>
</dbReference>
<dbReference type="SMART" id="SM00148">
    <property type="entry name" value="PLCXc"/>
    <property type="match status" value="1"/>
</dbReference>
<protein>
    <submittedName>
        <fullName evidence="3">PLC-like phosphodiesterase</fullName>
    </submittedName>
</protein>
<keyword evidence="1" id="KW-1133">Transmembrane helix</keyword>
<dbReference type="OrthoDB" id="1046782at2759"/>
<dbReference type="AlphaFoldDB" id="A0A9P4Q4Z4"/>
<keyword evidence="1" id="KW-0812">Transmembrane</keyword>
<reference evidence="3" key="1">
    <citation type="journal article" date="2020" name="Stud. Mycol.">
        <title>101 Dothideomycetes genomes: a test case for predicting lifestyles and emergence of pathogens.</title>
        <authorList>
            <person name="Haridas S."/>
            <person name="Albert R."/>
            <person name="Binder M."/>
            <person name="Bloem J."/>
            <person name="Labutti K."/>
            <person name="Salamov A."/>
            <person name="Andreopoulos B."/>
            <person name="Baker S."/>
            <person name="Barry K."/>
            <person name="Bills G."/>
            <person name="Bluhm B."/>
            <person name="Cannon C."/>
            <person name="Castanera R."/>
            <person name="Culley D."/>
            <person name="Daum C."/>
            <person name="Ezra D."/>
            <person name="Gonzalez J."/>
            <person name="Henrissat B."/>
            <person name="Kuo A."/>
            <person name="Liang C."/>
            <person name="Lipzen A."/>
            <person name="Lutzoni F."/>
            <person name="Magnuson J."/>
            <person name="Mondo S."/>
            <person name="Nolan M."/>
            <person name="Ohm R."/>
            <person name="Pangilinan J."/>
            <person name="Park H.-J."/>
            <person name="Ramirez L."/>
            <person name="Alfaro M."/>
            <person name="Sun H."/>
            <person name="Tritt A."/>
            <person name="Yoshinaga Y."/>
            <person name="Zwiers L.-H."/>
            <person name="Turgeon B."/>
            <person name="Goodwin S."/>
            <person name="Spatafora J."/>
            <person name="Crous P."/>
            <person name="Grigoriev I."/>
        </authorList>
    </citation>
    <scope>NUCLEOTIDE SEQUENCE</scope>
    <source>
        <strain evidence="3">CBS 116435</strain>
    </source>
</reference>
<evidence type="ECO:0000313" key="3">
    <source>
        <dbReference type="EMBL" id="KAF2718451.1"/>
    </source>
</evidence>
<dbReference type="GO" id="GO:0008081">
    <property type="term" value="F:phosphoric diester hydrolase activity"/>
    <property type="evidence" value="ECO:0007669"/>
    <property type="project" value="InterPro"/>
</dbReference>
<feature type="domain" description="Phosphatidylinositol-specific phospholipase C X" evidence="2">
    <location>
        <begin position="101"/>
        <end position="269"/>
    </location>
</feature>
<dbReference type="GO" id="GO:0006629">
    <property type="term" value="P:lipid metabolic process"/>
    <property type="evidence" value="ECO:0007669"/>
    <property type="project" value="InterPro"/>
</dbReference>
<sequence>MSIYGVFNITRRGVYFTSLAFVTLVTLWIFSSRYLETDRLNPMTVSPYPSFGERPASGQASSQLADLALEKALKDAAPIFGSCSPKDFKLKTSRSTWMSKHTDDTPLVHMNIPGTHDSSTWNYSASTQKALNHVTDLAGLPTSSFPADFWRCQRRSLIDMLNAGVRAFDLRFAFDVTNTTLVFWHGPGLQSQTATVEDVLFGFYTWLENHPTETVFLSFQREHPFDSPAQQLLLYEALTSSAAQRYISPSRGTLGTLGNARGKISLLRRFDLDLLPSNYEESLPGLHFSPSEWTVNGDNIQLTYNETTGATAFIEDYYAPDTEDDSGVEINIASKFNTTVAALERAASREKADSLFWSFASSTNIGQSDPKTPSMQALGNGTFTPNGGVNDQLLRWLREGGKGHRYGLVMFDFFDQPGNLIDAFLDVQAPELARAIERPHRL</sequence>
<keyword evidence="1" id="KW-0472">Membrane</keyword>
<keyword evidence="4" id="KW-1185">Reference proteome</keyword>
<gene>
    <name evidence="3" type="ORF">K431DRAFT_287607</name>
</gene>
<accession>A0A9P4Q4Z4</accession>
<dbReference type="PANTHER" id="PTHR13593:SF116">
    <property type="entry name" value="PLC-LIKE PHOSPHODIESTERASE"/>
    <property type="match status" value="1"/>
</dbReference>
<organism evidence="3 4">
    <name type="scientific">Polychaeton citri CBS 116435</name>
    <dbReference type="NCBI Taxonomy" id="1314669"/>
    <lineage>
        <taxon>Eukaryota</taxon>
        <taxon>Fungi</taxon>
        <taxon>Dikarya</taxon>
        <taxon>Ascomycota</taxon>
        <taxon>Pezizomycotina</taxon>
        <taxon>Dothideomycetes</taxon>
        <taxon>Dothideomycetidae</taxon>
        <taxon>Capnodiales</taxon>
        <taxon>Capnodiaceae</taxon>
        <taxon>Polychaeton</taxon>
    </lineage>
</organism>
<dbReference type="SUPFAM" id="SSF51695">
    <property type="entry name" value="PLC-like phosphodiesterases"/>
    <property type="match status" value="1"/>
</dbReference>
<dbReference type="InterPro" id="IPR000909">
    <property type="entry name" value="PLipase_C_PInositol-sp_X_dom"/>
</dbReference>
<dbReference type="EMBL" id="MU003824">
    <property type="protein sequence ID" value="KAF2718451.1"/>
    <property type="molecule type" value="Genomic_DNA"/>
</dbReference>
<dbReference type="InterPro" id="IPR017946">
    <property type="entry name" value="PLC-like_Pdiesterase_TIM-brl"/>
</dbReference>